<feature type="compositionally biased region" description="Polar residues" evidence="1">
    <location>
        <begin position="66"/>
        <end position="78"/>
    </location>
</feature>
<proteinExistence type="predicted"/>
<dbReference type="Bgee" id="ENSGACG00000011941">
    <property type="expression patterns" value="Expressed in diencephalon and 2 other cell types or tissues"/>
</dbReference>
<dbReference type="AlphaFoldDB" id="G3PDX0"/>
<organism evidence="2">
    <name type="scientific">Gasterosteus aculeatus</name>
    <name type="common">Three-spined stickleback</name>
    <dbReference type="NCBI Taxonomy" id="69293"/>
    <lineage>
        <taxon>Eukaryota</taxon>
        <taxon>Metazoa</taxon>
        <taxon>Chordata</taxon>
        <taxon>Craniata</taxon>
        <taxon>Vertebrata</taxon>
        <taxon>Euteleostomi</taxon>
        <taxon>Actinopterygii</taxon>
        <taxon>Neopterygii</taxon>
        <taxon>Teleostei</taxon>
        <taxon>Neoteleostei</taxon>
        <taxon>Acanthomorphata</taxon>
        <taxon>Eupercaria</taxon>
        <taxon>Perciformes</taxon>
        <taxon>Cottioidei</taxon>
        <taxon>Gasterosteales</taxon>
        <taxon>Gasterosteidae</taxon>
        <taxon>Gasterosteus</taxon>
    </lineage>
</organism>
<dbReference type="InParanoid" id="G3PDX0"/>
<accession>G3PDX0</accession>
<reference evidence="2" key="1">
    <citation type="submission" date="2006-01" db="EMBL/GenBank/DDBJ databases">
        <authorList>
            <person name="Lindblad-Toh K."/>
            <person name="Mauceli E."/>
            <person name="Grabherr M."/>
            <person name="Chang J.L."/>
            <person name="Lander E.S."/>
        </authorList>
    </citation>
    <scope>NUCLEOTIDE SEQUENCE [LARGE SCALE GENOMIC DNA]</scope>
</reference>
<reference evidence="2" key="2">
    <citation type="submission" date="2024-04" db="UniProtKB">
        <authorList>
            <consortium name="Ensembl"/>
        </authorList>
    </citation>
    <scope>IDENTIFICATION</scope>
</reference>
<evidence type="ECO:0000256" key="1">
    <source>
        <dbReference type="SAM" id="MobiDB-lite"/>
    </source>
</evidence>
<sequence length="170" mass="18383">MLKFFSARDDENESLLGAVTEDEGDNLSLRDTKRHWLNRPCVLVLKDGDVSKPGLGCGQIRPESPSKASSDASVTNGSGPCEEKPSEHPAKTAPPSRLEEGSCTVTAISMWGESCFRESPGPLVLSPAEAAWPEVEEEEEEEEKEAAKEEEEERKKKEAPGSSLEGGVRG</sequence>
<evidence type="ECO:0000313" key="2">
    <source>
        <dbReference type="Ensembl" id="ENSGACP00000015794.1"/>
    </source>
</evidence>
<feature type="compositionally biased region" description="Basic and acidic residues" evidence="1">
    <location>
        <begin position="81"/>
        <end position="90"/>
    </location>
</feature>
<protein>
    <submittedName>
        <fullName evidence="2">Uncharacterized protein</fullName>
    </submittedName>
</protein>
<feature type="region of interest" description="Disordered" evidence="1">
    <location>
        <begin position="116"/>
        <end position="170"/>
    </location>
</feature>
<name>G3PDX0_GASAC</name>
<feature type="compositionally biased region" description="Acidic residues" evidence="1">
    <location>
        <begin position="134"/>
        <end position="152"/>
    </location>
</feature>
<dbReference type="Ensembl" id="ENSGACT00000015825.1">
    <property type="protein sequence ID" value="ENSGACP00000015794.1"/>
    <property type="gene ID" value="ENSGACG00000011941.1"/>
</dbReference>
<dbReference type="eggNOG" id="ENOG502SP69">
    <property type="taxonomic scope" value="Eukaryota"/>
</dbReference>
<feature type="region of interest" description="Disordered" evidence="1">
    <location>
        <begin position="48"/>
        <end position="102"/>
    </location>
</feature>
<dbReference type="STRING" id="69293.ENSGACP00000015794"/>